<comment type="caution">
    <text evidence="1">The sequence shown here is derived from an EMBL/GenBank/DDBJ whole genome shotgun (WGS) entry which is preliminary data.</text>
</comment>
<accession>A0ABV7B6U9</accession>
<evidence type="ECO:0008006" key="3">
    <source>
        <dbReference type="Google" id="ProtNLM"/>
    </source>
</evidence>
<evidence type="ECO:0000313" key="2">
    <source>
        <dbReference type="Proteomes" id="UP001595386"/>
    </source>
</evidence>
<reference evidence="2" key="1">
    <citation type="journal article" date="2019" name="Int. J. Syst. Evol. Microbiol.">
        <title>The Global Catalogue of Microorganisms (GCM) 10K type strain sequencing project: providing services to taxonomists for standard genome sequencing and annotation.</title>
        <authorList>
            <consortium name="The Broad Institute Genomics Platform"/>
            <consortium name="The Broad Institute Genome Sequencing Center for Infectious Disease"/>
            <person name="Wu L."/>
            <person name="Ma J."/>
        </authorList>
    </citation>
    <scope>NUCLEOTIDE SEQUENCE [LARGE SCALE GENOMIC DNA]</scope>
    <source>
        <strain evidence="2">KCTC 52660</strain>
    </source>
</reference>
<name>A0ABV7B6U9_9GAMM</name>
<dbReference type="RefSeq" id="WP_379760164.1">
    <property type="nucleotide sequence ID" value="NZ_JBHRSQ010000017.1"/>
</dbReference>
<organism evidence="1 2">
    <name type="scientific">Halomonas tibetensis</name>
    <dbReference type="NCBI Taxonomy" id="2259590"/>
    <lineage>
        <taxon>Bacteria</taxon>
        <taxon>Pseudomonadati</taxon>
        <taxon>Pseudomonadota</taxon>
        <taxon>Gammaproteobacteria</taxon>
        <taxon>Oceanospirillales</taxon>
        <taxon>Halomonadaceae</taxon>
        <taxon>Halomonas</taxon>
    </lineage>
</organism>
<dbReference type="EMBL" id="JBHRSQ010000017">
    <property type="protein sequence ID" value="MFC2992973.1"/>
    <property type="molecule type" value="Genomic_DNA"/>
</dbReference>
<dbReference type="Proteomes" id="UP001595386">
    <property type="component" value="Unassembled WGS sequence"/>
</dbReference>
<keyword evidence="2" id="KW-1185">Reference proteome</keyword>
<protein>
    <recommendedName>
        <fullName evidence="3">Apea-like HEPN domain-containing protein</fullName>
    </recommendedName>
</protein>
<proteinExistence type="predicted"/>
<sequence length="214" mass="24496">MLTHAHLKERQRAERENHAEGIALRIHRALSWLNRAELCDDEDGRFIFLWIAFNAAYANDLGEMRMAESRLLGEFLQRLSRLDGQDRLYGLAWRRYPSAIRLLLSNRYVFQPYWDHQNGLSGSDDWESRFASAKRAANTALANQDTGTVLSIVFQRLYTLRNQLIHGGATWNGAVNRDQLRDANGILGDVVPVIIEIMLDNAGEHWGDACYPVK</sequence>
<gene>
    <name evidence="1" type="ORF">ACFODV_13105</name>
</gene>
<evidence type="ECO:0000313" key="1">
    <source>
        <dbReference type="EMBL" id="MFC2992973.1"/>
    </source>
</evidence>